<evidence type="ECO:0000256" key="19">
    <source>
        <dbReference type="ARBA" id="ARBA00048483"/>
    </source>
</evidence>
<evidence type="ECO:0000256" key="16">
    <source>
        <dbReference type="ARBA" id="ARBA00023065"/>
    </source>
</evidence>
<evidence type="ECO:0000256" key="12">
    <source>
        <dbReference type="ARBA" id="ARBA00022982"/>
    </source>
</evidence>
<comment type="subcellular location">
    <subcellularLocation>
        <location evidence="2">Cell membrane</location>
        <topology evidence="2">Multi-pass membrane protein</topology>
    </subcellularLocation>
</comment>
<evidence type="ECO:0000256" key="15">
    <source>
        <dbReference type="ARBA" id="ARBA00023004"/>
    </source>
</evidence>
<evidence type="ECO:0000256" key="20">
    <source>
        <dbReference type="SAM" id="Phobius"/>
    </source>
</evidence>
<comment type="similarity">
    <text evidence="3">Belongs to the ferric reductase (FRE) family.</text>
</comment>
<dbReference type="Pfam" id="PF01794">
    <property type="entry name" value="Ferric_reduct"/>
    <property type="match status" value="1"/>
</dbReference>
<dbReference type="GO" id="GO:0052851">
    <property type="term" value="F:ferric-chelate reductase (NADPH) activity"/>
    <property type="evidence" value="ECO:0007669"/>
    <property type="project" value="UniProtKB-EC"/>
</dbReference>
<feature type="transmembrane region" description="Helical" evidence="20">
    <location>
        <begin position="379"/>
        <end position="397"/>
    </location>
</feature>
<dbReference type="Proteomes" id="UP000262825">
    <property type="component" value="Unassembled WGS sequence"/>
</dbReference>
<dbReference type="InterPro" id="IPR017927">
    <property type="entry name" value="FAD-bd_FR_type"/>
</dbReference>
<evidence type="ECO:0000256" key="1">
    <source>
        <dbReference type="ARBA" id="ARBA00001974"/>
    </source>
</evidence>
<keyword evidence="15" id="KW-0408">Iron</keyword>
<keyword evidence="13 20" id="KW-1133">Transmembrane helix</keyword>
<evidence type="ECO:0000256" key="17">
    <source>
        <dbReference type="ARBA" id="ARBA00023136"/>
    </source>
</evidence>
<evidence type="ECO:0000256" key="8">
    <source>
        <dbReference type="ARBA" id="ARBA00022630"/>
    </source>
</evidence>
<dbReference type="CDD" id="cd06186">
    <property type="entry name" value="NOX_Duox_like_FAD_NADP"/>
    <property type="match status" value="1"/>
</dbReference>
<comment type="cofactor">
    <cofactor evidence="1">
        <name>FAD</name>
        <dbReference type="ChEBI" id="CHEBI:57692"/>
    </cofactor>
</comment>
<dbReference type="VEuPathDB" id="FungiDB:SCODWIG_01551"/>
<keyword evidence="18" id="KW-0325">Glycoprotein</keyword>
<name>A0A376B6R2_9ASCO</name>
<evidence type="ECO:0000256" key="7">
    <source>
        <dbReference type="ARBA" id="ARBA00022617"/>
    </source>
</evidence>
<dbReference type="SFLD" id="SFLDS00052">
    <property type="entry name" value="Ferric_Reductase_Domain"/>
    <property type="match status" value="1"/>
</dbReference>
<keyword evidence="23" id="KW-1185">Reference proteome</keyword>
<dbReference type="EC" id="1.16.1.9" evidence="4"/>
<dbReference type="Pfam" id="PF08022">
    <property type="entry name" value="FAD_binding_8"/>
    <property type="match status" value="1"/>
</dbReference>
<protein>
    <recommendedName>
        <fullName evidence="4">ferric-chelate reductase (NADPH)</fullName>
        <ecNumber evidence="4">1.16.1.9</ecNumber>
    </recommendedName>
</protein>
<dbReference type="InterPro" id="IPR017938">
    <property type="entry name" value="Riboflavin_synthase-like_b-brl"/>
</dbReference>
<accession>A0A376B6R2</accession>
<proteinExistence type="inferred from homology"/>
<dbReference type="SUPFAM" id="SSF52343">
    <property type="entry name" value="Ferredoxin reductase-like, C-terminal NADP-linked domain"/>
    <property type="match status" value="1"/>
</dbReference>
<feature type="transmembrane region" description="Helical" evidence="20">
    <location>
        <begin position="7"/>
        <end position="28"/>
    </location>
</feature>
<keyword evidence="7" id="KW-0479">Metal-binding</keyword>
<keyword evidence="6" id="KW-1003">Cell membrane</keyword>
<evidence type="ECO:0000256" key="18">
    <source>
        <dbReference type="ARBA" id="ARBA00023180"/>
    </source>
</evidence>
<dbReference type="InterPro" id="IPR013121">
    <property type="entry name" value="Fe_red_NAD-bd_6"/>
</dbReference>
<keyword evidence="12" id="KW-0249">Electron transport</keyword>
<dbReference type="AlphaFoldDB" id="A0A376B6R2"/>
<evidence type="ECO:0000256" key="2">
    <source>
        <dbReference type="ARBA" id="ARBA00004651"/>
    </source>
</evidence>
<organism evidence="22 23">
    <name type="scientific">Saccharomycodes ludwigii</name>
    <dbReference type="NCBI Taxonomy" id="36035"/>
    <lineage>
        <taxon>Eukaryota</taxon>
        <taxon>Fungi</taxon>
        <taxon>Dikarya</taxon>
        <taxon>Ascomycota</taxon>
        <taxon>Saccharomycotina</taxon>
        <taxon>Saccharomycetes</taxon>
        <taxon>Saccharomycodales</taxon>
        <taxon>Saccharomycodaceae</taxon>
        <taxon>Saccharomycodes</taxon>
    </lineage>
</organism>
<evidence type="ECO:0000256" key="4">
    <source>
        <dbReference type="ARBA" id="ARBA00012668"/>
    </source>
</evidence>
<dbReference type="SUPFAM" id="SSF63380">
    <property type="entry name" value="Riboflavin synthase domain-like"/>
    <property type="match status" value="1"/>
</dbReference>
<evidence type="ECO:0000256" key="5">
    <source>
        <dbReference type="ARBA" id="ARBA00022448"/>
    </source>
</evidence>
<keyword evidence="17 20" id="KW-0472">Membrane</keyword>
<keyword evidence="8" id="KW-0285">Flavoprotein</keyword>
<feature type="transmembrane region" description="Helical" evidence="20">
    <location>
        <begin position="277"/>
        <end position="295"/>
    </location>
</feature>
<dbReference type="InterPro" id="IPR039261">
    <property type="entry name" value="FNR_nucleotide-bd"/>
</dbReference>
<dbReference type="Gene3D" id="3.40.50.80">
    <property type="entry name" value="Nucleotide-binding domain of ferredoxin-NADP reductase (FNR) module"/>
    <property type="match status" value="1"/>
</dbReference>
<feature type="transmembrane region" description="Helical" evidence="20">
    <location>
        <begin position="237"/>
        <end position="257"/>
    </location>
</feature>
<dbReference type="EMBL" id="UFAJ01000205">
    <property type="protein sequence ID" value="SSD59790.1"/>
    <property type="molecule type" value="Genomic_DNA"/>
</dbReference>
<evidence type="ECO:0000313" key="22">
    <source>
        <dbReference type="EMBL" id="SSD59790.1"/>
    </source>
</evidence>
<keyword evidence="14" id="KW-0560">Oxidoreductase</keyword>
<sequence length="722" mass="84301">MILTRLSFFYFLLLNFFTSLVFAGSGWAHYNTGDYVGMACKYSLSSTAIFCATETTSKYTCQCKDIDALGSYVYCGFSNTENSTKTQEQFIDWFQTQCPNVTTSKIEAAYKNVTNYLIDNPKKQIPNFNKSIPIYVPFKYNATLYEIAYNSYYARFRNFDVSFYFGSGLFGYWAVIILFSAIYRFLRVSGLYNSLLPSKNYTTRFIKSKIAIPSLFANKYHKTSWFKGIVPSRIESIIIFGYFVLCTLFVATRYHYVENDIIWPKRRGQMGRYPGDRSAVLTCFMSILTFLFAGRNNLLLWLTGWKYSTFVTYHKWIARMTVLMAFIHAICMLENSLGAGKYASRQQSDWWRWGCVSMVCMGIMFIQGIALLRSLHYETFLIIHILMAVFFVVGAWIHTKNFDYQCFIYTVTAIWCFDRFARYFRILVLFGGYRTATVKIVANETLRITVPYNKTTFKARPGAFAFIYFGNWRCFWQSHPFTIVTNEENNTLVFCVKFKKGCTNTIYNFLKTQPNQTAQMKVAIEGPYGSYHNLERYNDVLLYTGGNGIPGPFAYAKKLVNDSKFKGFIHLVWVIRHWESLDWFYEELKFLEQHKDKIKTSIFITKYYDYKFGDHEDLYSNIINIKKQQEEKEAYEEKQTDDSSSDNEVLTTIKNNLTHIEFKDGRPELKELVNTDIQNSSGSTVVMTCGHPEMCDDIRDIVCDAIYQRKSRIDLLDELQKW</sequence>
<evidence type="ECO:0000256" key="14">
    <source>
        <dbReference type="ARBA" id="ARBA00023002"/>
    </source>
</evidence>
<evidence type="ECO:0000259" key="21">
    <source>
        <dbReference type="PROSITE" id="PS51384"/>
    </source>
</evidence>
<evidence type="ECO:0000256" key="3">
    <source>
        <dbReference type="ARBA" id="ARBA00006278"/>
    </source>
</evidence>
<evidence type="ECO:0000256" key="9">
    <source>
        <dbReference type="ARBA" id="ARBA00022692"/>
    </source>
</evidence>
<reference evidence="23" key="1">
    <citation type="submission" date="2018-06" db="EMBL/GenBank/DDBJ databases">
        <authorList>
            <person name="Guldener U."/>
        </authorList>
    </citation>
    <scope>NUCLEOTIDE SEQUENCE [LARGE SCALE GENOMIC DNA]</scope>
    <source>
        <strain evidence="23">UTAD17</strain>
    </source>
</reference>
<feature type="transmembrane region" description="Helical" evidence="20">
    <location>
        <begin position="316"/>
        <end position="338"/>
    </location>
</feature>
<dbReference type="InterPro" id="IPR013130">
    <property type="entry name" value="Fe3_Rdtase_TM_dom"/>
</dbReference>
<dbReference type="PANTHER" id="PTHR32361:SF9">
    <property type="entry name" value="FERRIC REDUCTASE TRANSMEMBRANE COMPONENT 3-RELATED"/>
    <property type="match status" value="1"/>
</dbReference>
<comment type="catalytic activity">
    <reaction evidence="19">
        <text>2 a Fe(II)-siderophore + NADP(+) + H(+) = 2 a Fe(III)-siderophore + NADPH</text>
        <dbReference type="Rhea" id="RHEA:28795"/>
        <dbReference type="Rhea" id="RHEA-COMP:11342"/>
        <dbReference type="Rhea" id="RHEA-COMP:11344"/>
        <dbReference type="ChEBI" id="CHEBI:15378"/>
        <dbReference type="ChEBI" id="CHEBI:29033"/>
        <dbReference type="ChEBI" id="CHEBI:29034"/>
        <dbReference type="ChEBI" id="CHEBI:57783"/>
        <dbReference type="ChEBI" id="CHEBI:58349"/>
        <dbReference type="EC" id="1.16.1.9"/>
    </reaction>
</comment>
<keyword evidence="11" id="KW-0521">NADP</keyword>
<evidence type="ECO:0000313" key="23">
    <source>
        <dbReference type="Proteomes" id="UP000262825"/>
    </source>
</evidence>
<dbReference type="PANTHER" id="PTHR32361">
    <property type="entry name" value="FERRIC/CUPRIC REDUCTASE TRANSMEMBRANE COMPONENT"/>
    <property type="match status" value="1"/>
</dbReference>
<keyword evidence="5" id="KW-0813">Transport</keyword>
<feature type="transmembrane region" description="Helical" evidence="20">
    <location>
        <begin position="163"/>
        <end position="186"/>
    </location>
</feature>
<gene>
    <name evidence="22" type="ORF">SCODWIG_01551</name>
</gene>
<keyword evidence="10" id="KW-0274">FAD</keyword>
<dbReference type="GO" id="GO:0006826">
    <property type="term" value="P:iron ion transport"/>
    <property type="evidence" value="ECO:0007669"/>
    <property type="project" value="TreeGrafter"/>
</dbReference>
<dbReference type="SFLD" id="SFLDG01168">
    <property type="entry name" value="Ferric_reductase_subgroup_(FRE"/>
    <property type="match status" value="1"/>
</dbReference>
<evidence type="ECO:0000256" key="10">
    <source>
        <dbReference type="ARBA" id="ARBA00022827"/>
    </source>
</evidence>
<keyword evidence="16" id="KW-0406">Ion transport</keyword>
<evidence type="ECO:0000256" key="11">
    <source>
        <dbReference type="ARBA" id="ARBA00022857"/>
    </source>
</evidence>
<keyword evidence="9 20" id="KW-0812">Transmembrane</keyword>
<dbReference type="GO" id="GO:0006879">
    <property type="term" value="P:intracellular iron ion homeostasis"/>
    <property type="evidence" value="ECO:0007669"/>
    <property type="project" value="TreeGrafter"/>
</dbReference>
<dbReference type="PROSITE" id="PS51384">
    <property type="entry name" value="FAD_FR"/>
    <property type="match status" value="1"/>
</dbReference>
<dbReference type="Pfam" id="PF08030">
    <property type="entry name" value="NAD_binding_6"/>
    <property type="match status" value="1"/>
</dbReference>
<dbReference type="GO" id="GO:0015677">
    <property type="term" value="P:copper ion import"/>
    <property type="evidence" value="ECO:0007669"/>
    <property type="project" value="TreeGrafter"/>
</dbReference>
<evidence type="ECO:0000256" key="13">
    <source>
        <dbReference type="ARBA" id="ARBA00022989"/>
    </source>
</evidence>
<keyword evidence="7" id="KW-0349">Heme</keyword>
<dbReference type="InterPro" id="IPR051410">
    <property type="entry name" value="Ferric/Cupric_Reductase"/>
</dbReference>
<evidence type="ECO:0000256" key="6">
    <source>
        <dbReference type="ARBA" id="ARBA00022475"/>
    </source>
</evidence>
<feature type="transmembrane region" description="Helical" evidence="20">
    <location>
        <begin position="350"/>
        <end position="372"/>
    </location>
</feature>
<dbReference type="GO" id="GO:0005886">
    <property type="term" value="C:plasma membrane"/>
    <property type="evidence" value="ECO:0007669"/>
    <property type="project" value="UniProtKB-SubCell"/>
</dbReference>
<feature type="domain" description="FAD-binding FR-type" evidence="21">
    <location>
        <begin position="428"/>
        <end position="534"/>
    </location>
</feature>
<dbReference type="InterPro" id="IPR013112">
    <property type="entry name" value="FAD-bd_8"/>
</dbReference>